<keyword evidence="2" id="KW-1185">Reference proteome</keyword>
<organism evidence="1 2">
    <name type="scientific">Forsythia ovata</name>
    <dbReference type="NCBI Taxonomy" id="205694"/>
    <lineage>
        <taxon>Eukaryota</taxon>
        <taxon>Viridiplantae</taxon>
        <taxon>Streptophyta</taxon>
        <taxon>Embryophyta</taxon>
        <taxon>Tracheophyta</taxon>
        <taxon>Spermatophyta</taxon>
        <taxon>Magnoliopsida</taxon>
        <taxon>eudicotyledons</taxon>
        <taxon>Gunneridae</taxon>
        <taxon>Pentapetalae</taxon>
        <taxon>asterids</taxon>
        <taxon>lamiids</taxon>
        <taxon>Lamiales</taxon>
        <taxon>Oleaceae</taxon>
        <taxon>Forsythieae</taxon>
        <taxon>Forsythia</taxon>
    </lineage>
</organism>
<dbReference type="Proteomes" id="UP001604277">
    <property type="component" value="Unassembled WGS sequence"/>
</dbReference>
<gene>
    <name evidence="1" type="ORF">Fot_52213</name>
</gene>
<proteinExistence type="predicted"/>
<evidence type="ECO:0000313" key="2">
    <source>
        <dbReference type="Proteomes" id="UP001604277"/>
    </source>
</evidence>
<protein>
    <submittedName>
        <fullName evidence="1">Uncharacterized protein</fullName>
    </submittedName>
</protein>
<dbReference type="EMBL" id="JBFOLJ010000018">
    <property type="protein sequence ID" value="KAL2464257.1"/>
    <property type="molecule type" value="Genomic_DNA"/>
</dbReference>
<name>A0ABD1PKR5_9LAMI</name>
<dbReference type="AlphaFoldDB" id="A0ABD1PKR5"/>
<evidence type="ECO:0000313" key="1">
    <source>
        <dbReference type="EMBL" id="KAL2464257.1"/>
    </source>
</evidence>
<accession>A0ABD1PKR5</accession>
<reference evidence="2" key="1">
    <citation type="submission" date="2024-07" db="EMBL/GenBank/DDBJ databases">
        <title>Two chromosome-level genome assemblies of Korean endemic species Abeliophyllum distichum and Forsythia ovata (Oleaceae).</title>
        <authorList>
            <person name="Jang H."/>
        </authorList>
    </citation>
    <scope>NUCLEOTIDE SEQUENCE [LARGE SCALE GENOMIC DNA]</scope>
</reference>
<sequence length="209" mass="22673">MAMGLLRFELPFSGILMDEDDSLLADNKLADFEASNLDGGLCENATDRFPSSVKYVETSVALGIVYNKTSPKGKSYVAMPSSVGDVQRRSSLESLFCYDKPIPEEIIEKPIGLSLALKNVGDNPHCPSCQAKGAVLCTTCSGSGLYVESILESQGIIVKVAGELEILCVRDVGVEVTLVLLDKKVMALRGNWEYCVFWMWGRGHDIGLA</sequence>
<comment type="caution">
    <text evidence="1">The sequence shown here is derived from an EMBL/GenBank/DDBJ whole genome shotgun (WGS) entry which is preliminary data.</text>
</comment>